<evidence type="ECO:0000256" key="5">
    <source>
        <dbReference type="ARBA" id="ARBA00022705"/>
    </source>
</evidence>
<feature type="modified residue" description="Phosphoserine; by host" evidence="15">
    <location>
        <position position="89"/>
    </location>
</feature>
<evidence type="ECO:0000256" key="1">
    <source>
        <dbReference type="ARBA" id="ARBA00004147"/>
    </source>
</evidence>
<dbReference type="HAMAP" id="MF_04000">
    <property type="entry name" value="PPV_E1"/>
    <property type="match status" value="1"/>
</dbReference>
<protein>
    <recommendedName>
        <fullName evidence="15 16">Replication protein E1</fullName>
        <ecNumber evidence="15 16">5.6.2.4</ecNumber>
    </recommendedName>
    <alternativeName>
        <fullName evidence="15">ATP-dependent helicase E1</fullName>
    </alternativeName>
    <alternativeName>
        <fullName evidence="15">DNA 3'-5' helicase E1</fullName>
    </alternativeName>
</protein>
<keyword evidence="8 15" id="KW-0347">Helicase</keyword>
<dbReference type="Proteomes" id="UP000289282">
    <property type="component" value="Segment"/>
</dbReference>
<dbReference type="PROSITE" id="PS51206">
    <property type="entry name" value="SF3_HELICASE_1"/>
    <property type="match status" value="1"/>
</dbReference>
<evidence type="ECO:0000256" key="11">
    <source>
        <dbReference type="ARBA" id="ARBA00023235"/>
    </source>
</evidence>
<dbReference type="InterPro" id="IPR037102">
    <property type="entry name" value="Znf_lg_T-Ag_D1_dom_sf"/>
</dbReference>
<dbReference type="Pfam" id="PF00519">
    <property type="entry name" value="PPV_E1_C"/>
    <property type="match status" value="1"/>
</dbReference>
<keyword evidence="11 15" id="KW-0413">Isomerase</keyword>
<feature type="compositionally biased region" description="Polar residues" evidence="17">
    <location>
        <begin position="135"/>
        <end position="150"/>
    </location>
</feature>
<keyword evidence="10 15" id="KW-0238">DNA-binding</keyword>
<evidence type="ECO:0000256" key="12">
    <source>
        <dbReference type="ARBA" id="ARBA00034617"/>
    </source>
</evidence>
<keyword evidence="4 15" id="KW-1048">Host nucleus</keyword>
<dbReference type="InterPro" id="IPR014015">
    <property type="entry name" value="Helicase_SF3_DNA-vir"/>
</dbReference>
<evidence type="ECO:0000256" key="3">
    <source>
        <dbReference type="ARBA" id="ARBA00022553"/>
    </source>
</evidence>
<dbReference type="GO" id="GO:0043138">
    <property type="term" value="F:3'-5' DNA helicase activity"/>
    <property type="evidence" value="ECO:0007669"/>
    <property type="project" value="UniProtKB-UniRule"/>
</dbReference>
<sequence length="616" mass="70492">MADKGINSSNSLEGGSEWYIVTEAECEEELNDLEMHWVWLFDESDCSDISNLIDDGDELDQGNSLALFNQQLLEDCSQQVLELKRKYCSPLKQVEVELSPRLQSVSLSANSNNSKRRLFEDSGLGNEAEDSIETTQVADTNSSGEGQTEQPIAHENGDSSICQELLKSRNATVTALAKFKDTFGVSYKDLTRVYRSNKTCCNNWIIAVFGVQDDLYESSKTLLKNHCNFFQAIAYSLSCSVLALYLCEFKSAKNRDTIMKLICQLLNVQEVQVMTDPPKHKSMVVALYFYKQAFSNTCYKYGDFPDWIKTQTIVSHQADTETFELAKMVQFAYDQNIVEECELAYAYASLANEDTNAAAWLKSNQQAKYLKDCAQMVRYYKKYEMRKMSMSEWIFACCDKVEEDGDWKVIPKFLKYQDVNFISFLCALKDMFKNIPKKQCIVITGPPNTGKSYFIFSLIHFLEGKVVSFMNHKSHFWLQPLGDCKVGFLDDASFACWQFIDVNLRNGFDGTPVCLDSKHRNPVQIRLPAMFITSNVEVDKEQQFYYLHSRIKVFNFPRVMPVDDDGKPIYIITDASWKSFFSKLEKQLDLCRPTDHTNGEPDRTFRCVAGEPAPTF</sequence>
<dbReference type="PIRSF" id="PIRSF003383">
    <property type="entry name" value="Rep_E1_papillomaV"/>
    <property type="match status" value="1"/>
</dbReference>
<dbReference type="GO" id="GO:0003677">
    <property type="term" value="F:DNA binding"/>
    <property type="evidence" value="ECO:0007669"/>
    <property type="project" value="UniProtKB-UniRule"/>
</dbReference>
<feature type="binding site" evidence="15">
    <location>
        <begin position="445"/>
        <end position="452"/>
    </location>
    <ligand>
        <name>ATP</name>
        <dbReference type="ChEBI" id="CHEBI:30616"/>
    </ligand>
</feature>
<comment type="catalytic activity">
    <reaction evidence="13 15 16">
        <text>ATP + H2O = ADP + phosphate + H(+)</text>
        <dbReference type="Rhea" id="RHEA:13065"/>
        <dbReference type="ChEBI" id="CHEBI:15377"/>
        <dbReference type="ChEBI" id="CHEBI:15378"/>
        <dbReference type="ChEBI" id="CHEBI:30616"/>
        <dbReference type="ChEBI" id="CHEBI:43474"/>
        <dbReference type="ChEBI" id="CHEBI:456216"/>
        <dbReference type="EC" id="5.6.2.4"/>
    </reaction>
</comment>
<feature type="domain" description="SF3 helicase" evidence="18">
    <location>
        <begin position="419"/>
        <end position="569"/>
    </location>
</feature>
<dbReference type="SUPFAM" id="SSF55464">
    <property type="entry name" value="Origin of replication-binding domain, RBD-like"/>
    <property type="match status" value="1"/>
</dbReference>
<reference evidence="19" key="1">
    <citation type="journal article" date="2018" name="MSphere">
        <title>Metagenomic Discovery of 83 New Human Papillomavirus Types in Patients with Immunodeficiency.</title>
        <authorList>
            <person name="Pastrana D.V."/>
            <person name="Peretti A."/>
            <person name="Welch N.L."/>
            <person name="Borgogna C."/>
            <person name="Olivero C."/>
            <person name="Badolato R."/>
            <person name="Notarangelo L.D."/>
            <person name="Gariglio M."/>
            <person name="FitzGerald P.C."/>
            <person name="McIntosh C.E."/>
            <person name="Reeves J."/>
            <person name="Starrett G.J."/>
            <person name="Bliskovsky V."/>
            <person name="Velez D."/>
            <person name="Brownell I."/>
            <person name="Yarchoan R."/>
            <person name="Wyvill K.M."/>
            <person name="Uldrick T.S."/>
            <person name="Maldarelli F."/>
            <person name="Lisco A."/>
            <person name="Sereti I."/>
            <person name="Gonzalez C.M."/>
            <person name="Androphy E.J."/>
            <person name="McBride A.A."/>
            <person name="Van Doorslaer K."/>
            <person name="Garcia F."/>
            <person name="Dvoretzky I."/>
            <person name="Liu J.S."/>
            <person name="Han J."/>
            <person name="Murphy P.M."/>
            <person name="McDermott D.H."/>
            <person name="Buck C.B."/>
        </authorList>
    </citation>
    <scope>NUCLEOTIDE SEQUENCE</scope>
    <source>
        <strain evidence="19">Gamma07_LCOSOc125</strain>
    </source>
</reference>
<accession>A0A2D2ALA8</accession>
<dbReference type="Gene3D" id="3.40.50.300">
    <property type="entry name" value="P-loop containing nucleotide triphosphate hydrolases"/>
    <property type="match status" value="1"/>
</dbReference>
<comment type="similarity">
    <text evidence="15 16">Belongs to the papillomaviridae E1 protein family.</text>
</comment>
<feature type="region of interest" description="Disordered" evidence="17">
    <location>
        <begin position="135"/>
        <end position="154"/>
    </location>
</feature>
<dbReference type="InterPro" id="IPR016393">
    <property type="entry name" value="Rep_E1_papillomaV"/>
</dbReference>
<dbReference type="InterPro" id="IPR046832">
    <property type="entry name" value="PPV_E1_DBD"/>
</dbReference>
<name>A0A2D2ALA8_9PAPI</name>
<evidence type="ECO:0000256" key="15">
    <source>
        <dbReference type="HAMAP-Rule" id="MF_04000"/>
    </source>
</evidence>
<dbReference type="GO" id="GO:0006260">
    <property type="term" value="P:DNA replication"/>
    <property type="evidence" value="ECO:0007669"/>
    <property type="project" value="UniProtKB-UniRule"/>
</dbReference>
<dbReference type="InterPro" id="IPR001177">
    <property type="entry name" value="PPV_DNA_helicase_E1_C"/>
</dbReference>
<comment type="catalytic activity">
    <reaction evidence="12 15">
        <text>Couples ATP hydrolysis with the unwinding of duplex DNA by translocating in the 3'-5' direction.</text>
        <dbReference type="EC" id="5.6.2.4"/>
    </reaction>
</comment>
<comment type="function">
    <text evidence="14 15">ATP-dependent DNA 3'-5' helicase required for initiation of viral DNA replication. It forms a complex with the viral E2 protein. The E1-E2 complex binds to the replication origin which contains binding sites for both proteins. During the initial step, a dimer of E1 interacts with a dimer of protein E2 leading to a complex that binds the viral origin of replication with high specificity. Then, a second dimer of E1 displaces the E2 dimer in an ATP-dependent manner to form the E1 tetramer. Following this, two E1 monomers are added to each half of the site, which results in the formation of two E1 trimers on the viral ori. Subsequently, two hexamers will be created. The double hexamer acts as a bi-directional helicase machinery and unwinds the viral DNA and then recruits the host DNA polymerase to start replication.</text>
</comment>
<keyword evidence="6 15" id="KW-0547">Nucleotide-binding</keyword>
<evidence type="ECO:0000313" key="19">
    <source>
        <dbReference type="EMBL" id="ATQ38242.1"/>
    </source>
</evidence>
<keyword evidence="9 15" id="KW-0067">ATP-binding</keyword>
<dbReference type="GO" id="GO:0016887">
    <property type="term" value="F:ATP hydrolysis activity"/>
    <property type="evidence" value="ECO:0007669"/>
    <property type="project" value="RHEA"/>
</dbReference>
<evidence type="ECO:0000256" key="14">
    <source>
        <dbReference type="ARBA" id="ARBA00093297"/>
    </source>
</evidence>
<evidence type="ECO:0000256" key="16">
    <source>
        <dbReference type="PIRNR" id="PIRNR003383"/>
    </source>
</evidence>
<dbReference type="SUPFAM" id="SSF52540">
    <property type="entry name" value="P-loop containing nucleoside triphosphate hydrolases"/>
    <property type="match status" value="1"/>
</dbReference>
<evidence type="ECO:0000256" key="8">
    <source>
        <dbReference type="ARBA" id="ARBA00022806"/>
    </source>
</evidence>
<dbReference type="Pfam" id="PF00524">
    <property type="entry name" value="PPV_E1_N"/>
    <property type="match status" value="1"/>
</dbReference>
<organism evidence="19">
    <name type="scientific">Gammapapillomavirus 7</name>
    <dbReference type="NCBI Taxonomy" id="1175849"/>
    <lineage>
        <taxon>Viruses</taxon>
        <taxon>Monodnaviria</taxon>
        <taxon>Shotokuvirae</taxon>
        <taxon>Cossaviricota</taxon>
        <taxon>Papovaviricetes</taxon>
        <taxon>Zurhausenvirales</taxon>
        <taxon>Papillomaviridae</taxon>
        <taxon>Firstpapillomavirinae</taxon>
        <taxon>Gammapapillomavirus</taxon>
    </lineage>
</organism>
<evidence type="ECO:0000256" key="10">
    <source>
        <dbReference type="ARBA" id="ARBA00023125"/>
    </source>
</evidence>
<feature type="short sequence motif" description="Nuclear export signal" evidence="15">
    <location>
        <begin position="98"/>
        <end position="107"/>
    </location>
</feature>
<keyword evidence="3 15" id="KW-0597">Phosphoprotein</keyword>
<dbReference type="Pfam" id="PF20450">
    <property type="entry name" value="PPV_E1_DBD"/>
    <property type="match status" value="1"/>
</dbReference>
<evidence type="ECO:0000256" key="6">
    <source>
        <dbReference type="ARBA" id="ARBA00022741"/>
    </source>
</evidence>
<feature type="modified residue" description="Phosphoserine; by host" evidence="15">
    <location>
        <position position="99"/>
    </location>
</feature>
<evidence type="ECO:0000256" key="13">
    <source>
        <dbReference type="ARBA" id="ARBA00048988"/>
    </source>
</evidence>
<comment type="subunit">
    <text evidence="15">Can form hexamers. Interacts with E2 protein; this interaction increases E1 DNA binding specificity. Interacts with host DNA polymerase subunit POLA2. Interacts with host single stranded DNA-binding protein RPA1. Interacts with host TOP1; this interaction stimulates the enzymatic activity of TOP1.</text>
</comment>
<comment type="subcellular location">
    <subcellularLocation>
        <location evidence="1 15">Host nucleus</location>
    </subcellularLocation>
</comment>
<feature type="region of interest" description="DNA-binding region" evidence="15">
    <location>
        <begin position="154"/>
        <end position="320"/>
    </location>
</feature>
<comment type="function">
    <text evidence="16">ATP-dependent DNA helicase required for initiation of viral DNA replication. It forms a complex with the viral E2 protein. The E1-E2 complex binds to the replication origin which contains binding sites for both proteins.</text>
</comment>
<evidence type="ECO:0000256" key="2">
    <source>
        <dbReference type="ARBA" id="ARBA00022518"/>
    </source>
</evidence>
<dbReference type="EMBL" id="MF588700">
    <property type="protein sequence ID" value="ATQ38242.1"/>
    <property type="molecule type" value="Genomic_DNA"/>
</dbReference>
<dbReference type="EC" id="5.6.2.4" evidence="15 16"/>
<dbReference type="InterPro" id="IPR014000">
    <property type="entry name" value="PPV_DNA_helicase_E1_N"/>
</dbReference>
<evidence type="ECO:0000256" key="17">
    <source>
        <dbReference type="SAM" id="MobiDB-lite"/>
    </source>
</evidence>
<dbReference type="Gene3D" id="3.40.1310.10">
    <property type="match status" value="1"/>
</dbReference>
<feature type="short sequence motif" description="Nuclear localization signal" evidence="15">
    <location>
        <begin position="84"/>
        <end position="86"/>
    </location>
</feature>
<comment type="PTM">
    <text evidence="15">Phosphorylated.</text>
</comment>
<dbReference type="Gene3D" id="1.10.10.510">
    <property type="entry name" value="Zinc finger, large T-antigen D1 domain"/>
    <property type="match status" value="1"/>
</dbReference>
<evidence type="ECO:0000259" key="18">
    <source>
        <dbReference type="PROSITE" id="PS51206"/>
    </source>
</evidence>
<dbReference type="InterPro" id="IPR027417">
    <property type="entry name" value="P-loop_NTPase"/>
</dbReference>
<dbReference type="GO" id="GO:0042025">
    <property type="term" value="C:host cell nucleus"/>
    <property type="evidence" value="ECO:0007669"/>
    <property type="project" value="UniProtKB-SubCell"/>
</dbReference>
<evidence type="ECO:0000256" key="9">
    <source>
        <dbReference type="ARBA" id="ARBA00022840"/>
    </source>
</evidence>
<keyword evidence="5 15" id="KW-0235">DNA replication</keyword>
<proteinExistence type="inferred from homology"/>
<dbReference type="GO" id="GO:0005524">
    <property type="term" value="F:ATP binding"/>
    <property type="evidence" value="ECO:0007669"/>
    <property type="project" value="UniProtKB-UniRule"/>
</dbReference>
<keyword evidence="2 15" id="KW-0244">Early protein</keyword>
<evidence type="ECO:0000256" key="7">
    <source>
        <dbReference type="ARBA" id="ARBA00022801"/>
    </source>
</evidence>
<gene>
    <name evidence="15 19" type="primary">E1</name>
</gene>
<keyword evidence="7 15" id="KW-0378">Hydrolase</keyword>
<dbReference type="InterPro" id="IPR046935">
    <property type="entry name" value="PPV_E1_DBD_sf"/>
</dbReference>
<evidence type="ECO:0000256" key="4">
    <source>
        <dbReference type="ARBA" id="ARBA00022562"/>
    </source>
</evidence>
<comment type="caution">
    <text evidence="15">Lacks conserved residue(s) required for the propagation of feature annotation.</text>
</comment>